<protein>
    <submittedName>
        <fullName evidence="3">Nucleoside-diphosphate-sugar epimerase</fullName>
    </submittedName>
</protein>
<keyword evidence="4" id="KW-1185">Reference proteome</keyword>
<dbReference type="SUPFAM" id="SSF51735">
    <property type="entry name" value="NAD(P)-binding Rossmann-fold domains"/>
    <property type="match status" value="1"/>
</dbReference>
<dbReference type="Pfam" id="PF13460">
    <property type="entry name" value="NAD_binding_10"/>
    <property type="match status" value="1"/>
</dbReference>
<feature type="compositionally biased region" description="Acidic residues" evidence="1">
    <location>
        <begin position="123"/>
        <end position="133"/>
    </location>
</feature>
<evidence type="ECO:0000259" key="2">
    <source>
        <dbReference type="Pfam" id="PF13460"/>
    </source>
</evidence>
<evidence type="ECO:0000313" key="3">
    <source>
        <dbReference type="EMBL" id="SFR34623.1"/>
    </source>
</evidence>
<name>A0A1I6FXG2_9FLAO</name>
<gene>
    <name evidence="3" type="ORF">SAMN04490243_0860</name>
</gene>
<reference evidence="3 4" key="1">
    <citation type="submission" date="2016-10" db="EMBL/GenBank/DDBJ databases">
        <authorList>
            <person name="de Groot N.N."/>
        </authorList>
    </citation>
    <scope>NUCLEOTIDE SEQUENCE [LARGE SCALE GENOMIC DNA]</scope>
    <source>
        <strain evidence="3 4">DSM 21019</strain>
    </source>
</reference>
<dbReference type="EMBL" id="FOYQ01000001">
    <property type="protein sequence ID" value="SFR34623.1"/>
    <property type="molecule type" value="Genomic_DNA"/>
</dbReference>
<dbReference type="PANTHER" id="PTHR48079">
    <property type="entry name" value="PROTEIN YEEZ"/>
    <property type="match status" value="1"/>
</dbReference>
<dbReference type="PANTHER" id="PTHR48079:SF6">
    <property type="entry name" value="NAD(P)-BINDING DOMAIN-CONTAINING PROTEIN-RELATED"/>
    <property type="match status" value="1"/>
</dbReference>
<sequence length="275" mass="30125">MSKTVGVLGCGWLGFPLAKSLIREGISVRGTTTSQDRITDLEAAGIQPFCLQLTAEEIQGPIASFLQGLDALVLNIPPGLRSNPETRYTPKIIHLLDRLEQSDCKRLIYVSSTSVYGNKQGSVDEDTPPEPDSESGRQLLEAEQAVLSRSGLKTLVLRFGGLLARDRHPVRFLSGRSGMQNGRDPVNLIHREDCIRLIRAGLQDPELTGLINGVYPEHPVKSEYYTREAKAAGIPPPQYEDNAQPATPKIVGSNHPLGAQKAFLRGIYTFDRSDL</sequence>
<dbReference type="CDD" id="cd05266">
    <property type="entry name" value="SDR_a4"/>
    <property type="match status" value="1"/>
</dbReference>
<dbReference type="InterPro" id="IPR016040">
    <property type="entry name" value="NAD(P)-bd_dom"/>
</dbReference>
<feature type="region of interest" description="Disordered" evidence="1">
    <location>
        <begin position="118"/>
        <end position="137"/>
    </location>
</feature>
<dbReference type="InterPro" id="IPR051783">
    <property type="entry name" value="NAD(P)-dependent_oxidoreduct"/>
</dbReference>
<dbReference type="GO" id="GO:0004029">
    <property type="term" value="F:aldehyde dehydrogenase (NAD+) activity"/>
    <property type="evidence" value="ECO:0007669"/>
    <property type="project" value="TreeGrafter"/>
</dbReference>
<dbReference type="AlphaFoldDB" id="A0A1I6FXG2"/>
<dbReference type="Proteomes" id="UP000199534">
    <property type="component" value="Unassembled WGS sequence"/>
</dbReference>
<evidence type="ECO:0000313" key="4">
    <source>
        <dbReference type="Proteomes" id="UP000199534"/>
    </source>
</evidence>
<proteinExistence type="predicted"/>
<dbReference type="GO" id="GO:0005737">
    <property type="term" value="C:cytoplasm"/>
    <property type="evidence" value="ECO:0007669"/>
    <property type="project" value="TreeGrafter"/>
</dbReference>
<dbReference type="OrthoDB" id="751203at2"/>
<feature type="domain" description="NAD(P)-binding" evidence="2">
    <location>
        <begin position="11"/>
        <end position="181"/>
    </location>
</feature>
<dbReference type="Gene3D" id="3.40.50.720">
    <property type="entry name" value="NAD(P)-binding Rossmann-like Domain"/>
    <property type="match status" value="1"/>
</dbReference>
<accession>A0A1I6FXG2</accession>
<dbReference type="InterPro" id="IPR036291">
    <property type="entry name" value="NAD(P)-bd_dom_sf"/>
</dbReference>
<dbReference type="STRING" id="400055.SAMN04490243_0860"/>
<evidence type="ECO:0000256" key="1">
    <source>
        <dbReference type="SAM" id="MobiDB-lite"/>
    </source>
</evidence>
<dbReference type="RefSeq" id="WP_092980945.1">
    <property type="nucleotide sequence ID" value="NZ_FOYQ01000001.1"/>
</dbReference>
<organism evidence="3 4">
    <name type="scientific">Robiginitalea myxolifaciens</name>
    <dbReference type="NCBI Taxonomy" id="400055"/>
    <lineage>
        <taxon>Bacteria</taxon>
        <taxon>Pseudomonadati</taxon>
        <taxon>Bacteroidota</taxon>
        <taxon>Flavobacteriia</taxon>
        <taxon>Flavobacteriales</taxon>
        <taxon>Flavobacteriaceae</taxon>
        <taxon>Robiginitalea</taxon>
    </lineage>
</organism>